<comment type="similarity">
    <text evidence="2">Belongs to the ABC-2 integral membrane protein family.</text>
</comment>
<proteinExistence type="inferred from homology"/>
<evidence type="ECO:0000256" key="5">
    <source>
        <dbReference type="ARBA" id="ARBA00022692"/>
    </source>
</evidence>
<gene>
    <name evidence="10" type="ORF">HA050_17190</name>
</gene>
<name>A0ABX0KVI7_9NEIS</name>
<evidence type="ECO:0000256" key="7">
    <source>
        <dbReference type="ARBA" id="ARBA00023136"/>
    </source>
</evidence>
<dbReference type="InterPro" id="IPR013525">
    <property type="entry name" value="ABC2_TM"/>
</dbReference>
<dbReference type="EMBL" id="JAAOLX010000009">
    <property type="protein sequence ID" value="NHQ87846.1"/>
    <property type="molecule type" value="Genomic_DNA"/>
</dbReference>
<protein>
    <submittedName>
        <fullName evidence="10">ABC transporter permease</fullName>
    </submittedName>
</protein>
<keyword evidence="5 8" id="KW-0812">Transmembrane</keyword>
<dbReference type="InterPro" id="IPR051449">
    <property type="entry name" value="ABC-2_transporter_component"/>
</dbReference>
<evidence type="ECO:0000256" key="2">
    <source>
        <dbReference type="ARBA" id="ARBA00007783"/>
    </source>
</evidence>
<feature type="domain" description="ABC transmembrane type-2" evidence="9">
    <location>
        <begin position="136"/>
        <end position="372"/>
    </location>
</feature>
<feature type="transmembrane region" description="Helical" evidence="8">
    <location>
        <begin position="293"/>
        <end position="311"/>
    </location>
</feature>
<evidence type="ECO:0000256" key="4">
    <source>
        <dbReference type="ARBA" id="ARBA00022475"/>
    </source>
</evidence>
<keyword evidence="3" id="KW-0813">Transport</keyword>
<evidence type="ECO:0000256" key="3">
    <source>
        <dbReference type="ARBA" id="ARBA00022448"/>
    </source>
</evidence>
<reference evidence="10 11" key="1">
    <citation type="submission" date="2020-03" db="EMBL/GenBank/DDBJ databases">
        <title>Draft genome sequence of environmentally isolated violet-colored cultures.</title>
        <authorList>
            <person name="Wilson H.S."/>
        </authorList>
    </citation>
    <scope>NUCLEOTIDE SEQUENCE [LARGE SCALE GENOMIC DNA]</scope>
    <source>
        <strain evidence="10 11">HSC-16F04</strain>
    </source>
</reference>
<feature type="transmembrane region" description="Helical" evidence="8">
    <location>
        <begin position="351"/>
        <end position="369"/>
    </location>
</feature>
<dbReference type="Gene3D" id="3.40.1710.10">
    <property type="entry name" value="abc type-2 transporter like domain"/>
    <property type="match status" value="1"/>
</dbReference>
<accession>A0ABX0KVI7</accession>
<dbReference type="PROSITE" id="PS51012">
    <property type="entry name" value="ABC_TM2"/>
    <property type="match status" value="1"/>
</dbReference>
<feature type="transmembrane region" description="Helical" evidence="8">
    <location>
        <begin position="229"/>
        <end position="251"/>
    </location>
</feature>
<dbReference type="Pfam" id="PF12698">
    <property type="entry name" value="ABC2_membrane_3"/>
    <property type="match status" value="1"/>
</dbReference>
<keyword evidence="11" id="KW-1185">Reference proteome</keyword>
<feature type="transmembrane region" description="Helical" evidence="8">
    <location>
        <begin position="181"/>
        <end position="202"/>
    </location>
</feature>
<organism evidence="10 11">
    <name type="scientific">Iodobacter violaceini</name>
    <dbReference type="NCBI Taxonomy" id="3044271"/>
    <lineage>
        <taxon>Bacteria</taxon>
        <taxon>Pseudomonadati</taxon>
        <taxon>Pseudomonadota</taxon>
        <taxon>Betaproteobacteria</taxon>
        <taxon>Neisseriales</taxon>
        <taxon>Chitinibacteraceae</taxon>
        <taxon>Iodobacter</taxon>
    </lineage>
</organism>
<dbReference type="InterPro" id="IPR047817">
    <property type="entry name" value="ABC2_TM_bact-type"/>
</dbReference>
<keyword evidence="4" id="KW-1003">Cell membrane</keyword>
<keyword evidence="6 8" id="KW-1133">Transmembrane helix</keyword>
<dbReference type="RefSeq" id="WP_166828856.1">
    <property type="nucleotide sequence ID" value="NZ_JAAOLX010000009.1"/>
</dbReference>
<dbReference type="PANTHER" id="PTHR30294:SF29">
    <property type="entry name" value="MULTIDRUG ABC TRANSPORTER PERMEASE YBHS-RELATED"/>
    <property type="match status" value="1"/>
</dbReference>
<comment type="caution">
    <text evidence="10">The sequence shown here is derived from an EMBL/GenBank/DDBJ whole genome shotgun (WGS) entry which is preliminary data.</text>
</comment>
<feature type="transmembrane region" description="Helical" evidence="8">
    <location>
        <begin position="257"/>
        <end position="281"/>
    </location>
</feature>
<sequence length="374" mass="41491">MSWSWTRWWGMVCKEFLQLKRDRVTFGMIIGLPIVQLILFGYAINADPRQLPTAVLLSDHSEITRSFVAAMAHSDYFKIVGSIPDEAAAERALAQGKVQFVLHIPAGFTRELLRGGQPEMLLEADATDPAATGMALGAVQQIAQAVIGQERALQEWQSAGPAFSVNVHRHYNPEGITQYNVVPGLMGVILTLTMVMMTGLAMTRERERGTMENLLATPVTPLEVMSGKIIPYVLIGLVQSSIILLAAHWAFSVPFQGSLFAVYCVTLIYVATSLTVGITLSSLAQNQLQAMQLTIFYFMPNLLLSGFMFPFNGMPAWARAIGEILPLTHFNRLIRGILLKGNSWADLWPDIWPLFAFASLIMLIALKFYRRTLD</sequence>
<evidence type="ECO:0000259" key="9">
    <source>
        <dbReference type="PROSITE" id="PS51012"/>
    </source>
</evidence>
<evidence type="ECO:0000313" key="11">
    <source>
        <dbReference type="Proteomes" id="UP000712570"/>
    </source>
</evidence>
<dbReference type="Proteomes" id="UP000712570">
    <property type="component" value="Unassembled WGS sequence"/>
</dbReference>
<feature type="transmembrane region" description="Helical" evidence="8">
    <location>
        <begin position="24"/>
        <end position="44"/>
    </location>
</feature>
<keyword evidence="7 8" id="KW-0472">Membrane</keyword>
<dbReference type="PANTHER" id="PTHR30294">
    <property type="entry name" value="MEMBRANE COMPONENT OF ABC TRANSPORTER YHHJ-RELATED"/>
    <property type="match status" value="1"/>
</dbReference>
<evidence type="ECO:0000256" key="8">
    <source>
        <dbReference type="SAM" id="Phobius"/>
    </source>
</evidence>
<evidence type="ECO:0000256" key="6">
    <source>
        <dbReference type="ARBA" id="ARBA00022989"/>
    </source>
</evidence>
<comment type="subcellular location">
    <subcellularLocation>
        <location evidence="1">Cell membrane</location>
        <topology evidence="1">Multi-pass membrane protein</topology>
    </subcellularLocation>
</comment>
<evidence type="ECO:0000313" key="10">
    <source>
        <dbReference type="EMBL" id="NHQ87846.1"/>
    </source>
</evidence>
<evidence type="ECO:0000256" key="1">
    <source>
        <dbReference type="ARBA" id="ARBA00004651"/>
    </source>
</evidence>